<feature type="chain" id="PRO_5022130065" description="Secreted protein" evidence="1">
    <location>
        <begin position="19"/>
        <end position="169"/>
    </location>
</feature>
<evidence type="ECO:0000313" key="2">
    <source>
        <dbReference type="EMBL" id="VUZ51354.1"/>
    </source>
</evidence>
<name>A0A564YXN7_HYMDI</name>
<keyword evidence="3" id="KW-1185">Reference proteome</keyword>
<keyword evidence="1" id="KW-0732">Signal</keyword>
<gene>
    <name evidence="2" type="ORF">WMSIL1_LOCUS10054</name>
</gene>
<reference evidence="2 3" key="1">
    <citation type="submission" date="2019-07" db="EMBL/GenBank/DDBJ databases">
        <authorList>
            <person name="Jastrzebski P J."/>
            <person name="Paukszto L."/>
            <person name="Jastrzebski P J."/>
        </authorList>
    </citation>
    <scope>NUCLEOTIDE SEQUENCE [LARGE SCALE GENOMIC DNA]</scope>
    <source>
        <strain evidence="2 3">WMS-il1</strain>
    </source>
</reference>
<protein>
    <recommendedName>
        <fullName evidence="4">Secreted protein</fullName>
    </recommendedName>
</protein>
<proteinExistence type="predicted"/>
<dbReference type="EMBL" id="CABIJS010000443">
    <property type="protein sequence ID" value="VUZ51354.1"/>
    <property type="molecule type" value="Genomic_DNA"/>
</dbReference>
<dbReference type="Proteomes" id="UP000321570">
    <property type="component" value="Unassembled WGS sequence"/>
</dbReference>
<feature type="signal peptide" evidence="1">
    <location>
        <begin position="1"/>
        <end position="18"/>
    </location>
</feature>
<evidence type="ECO:0008006" key="4">
    <source>
        <dbReference type="Google" id="ProtNLM"/>
    </source>
</evidence>
<accession>A0A564YXN7</accession>
<sequence>MILAFTVLFLFFTAGCLSITCSHDFTSPLEVYIGLLKGCQYPYVQARIKLRVLIQLPSPIFKKRKRWSTGFAPRSLGDSPTERVDRDDIWHGESNANTVRNATSCNPLEFAHNSLSIVKRYLRPLRLSHLPFSDFLWAAIFININESSGNTFAYNNHDSLYLLTEQLIY</sequence>
<evidence type="ECO:0000256" key="1">
    <source>
        <dbReference type="SAM" id="SignalP"/>
    </source>
</evidence>
<evidence type="ECO:0000313" key="3">
    <source>
        <dbReference type="Proteomes" id="UP000321570"/>
    </source>
</evidence>
<organism evidence="2 3">
    <name type="scientific">Hymenolepis diminuta</name>
    <name type="common">Rat tapeworm</name>
    <dbReference type="NCBI Taxonomy" id="6216"/>
    <lineage>
        <taxon>Eukaryota</taxon>
        <taxon>Metazoa</taxon>
        <taxon>Spiralia</taxon>
        <taxon>Lophotrochozoa</taxon>
        <taxon>Platyhelminthes</taxon>
        <taxon>Cestoda</taxon>
        <taxon>Eucestoda</taxon>
        <taxon>Cyclophyllidea</taxon>
        <taxon>Hymenolepididae</taxon>
        <taxon>Hymenolepis</taxon>
    </lineage>
</organism>
<dbReference type="AlphaFoldDB" id="A0A564YXN7"/>